<feature type="transmembrane region" description="Helical" evidence="1">
    <location>
        <begin position="29"/>
        <end position="47"/>
    </location>
</feature>
<feature type="transmembrane region" description="Helical" evidence="1">
    <location>
        <begin position="176"/>
        <end position="193"/>
    </location>
</feature>
<feature type="transmembrane region" description="Helical" evidence="1">
    <location>
        <begin position="368"/>
        <end position="386"/>
    </location>
</feature>
<organism evidence="2 3">
    <name type="scientific">Blautia producta</name>
    <dbReference type="NCBI Taxonomy" id="33035"/>
    <lineage>
        <taxon>Bacteria</taxon>
        <taxon>Bacillati</taxon>
        <taxon>Bacillota</taxon>
        <taxon>Clostridia</taxon>
        <taxon>Lachnospirales</taxon>
        <taxon>Lachnospiraceae</taxon>
        <taxon>Blautia</taxon>
    </lineage>
</organism>
<evidence type="ECO:0000256" key="1">
    <source>
        <dbReference type="SAM" id="Phobius"/>
    </source>
</evidence>
<feature type="transmembrane region" description="Helical" evidence="1">
    <location>
        <begin position="314"/>
        <end position="332"/>
    </location>
</feature>
<protein>
    <submittedName>
        <fullName evidence="2">Uncharacterized protein</fullName>
    </submittedName>
</protein>
<dbReference type="PANTHER" id="PTHR37305:SF1">
    <property type="entry name" value="MEMBRANE PROTEIN"/>
    <property type="match status" value="1"/>
</dbReference>
<dbReference type="GO" id="GO:0005886">
    <property type="term" value="C:plasma membrane"/>
    <property type="evidence" value="ECO:0007669"/>
    <property type="project" value="UniProtKB-SubCell"/>
</dbReference>
<feature type="transmembrane region" description="Helical" evidence="1">
    <location>
        <begin position="220"/>
        <end position="245"/>
    </location>
</feature>
<dbReference type="EMBL" id="CP039126">
    <property type="protein sequence ID" value="QMW79600.1"/>
    <property type="molecule type" value="Genomic_DNA"/>
</dbReference>
<evidence type="ECO:0000313" key="3">
    <source>
        <dbReference type="Proteomes" id="UP000515789"/>
    </source>
</evidence>
<dbReference type="PANTHER" id="PTHR37305">
    <property type="entry name" value="INTEGRAL MEMBRANE PROTEIN-RELATED"/>
    <property type="match status" value="1"/>
</dbReference>
<keyword evidence="1" id="KW-1133">Transmembrane helix</keyword>
<keyword evidence="1" id="KW-0812">Transmembrane</keyword>
<keyword evidence="1" id="KW-0472">Membrane</keyword>
<sequence length="396" mass="43580">MLISTPQKTGRCSDMLFRNELYKICSRKILFMGALLGLLFLAAYFQMSALGSEYAYDNGTCLRRTDAIQYNREIARRYAGPMTQEKAEAIVKEFGWHINENDLETSDTGDTLPGYYDNSTSRFVTVNLSDSRIRGGEPPTALAGSDDKYAAEIMSGKYEYGYIGGWDNTFSEMHMMLLWIVSALVIIACAPVFSEEYAQQTAPILLTTQNGKGKTAAAKILAAFTWAGGVYLLFTLLLVGAFLLVYGSDGLAVSAGLSFPDLMTGNIFWNGDTRKTTGAVLLAYLLTGLLSILVTAAVTLLISSIKKSSFSALLWSAAAYLLPAVIYTVFLVSMKVTRALMILKSVINCLPFFLPMRELTSIPFACRLFGYVFSACLLAFCCLLGWRKYCRCQVGK</sequence>
<reference evidence="2 3" key="1">
    <citation type="submission" date="2019-04" db="EMBL/GenBank/DDBJ databases">
        <authorList>
            <person name="Schori C."/>
            <person name="Ahrens C."/>
        </authorList>
    </citation>
    <scope>NUCLEOTIDE SEQUENCE [LARGE SCALE GENOMIC DNA]</scope>
    <source>
        <strain evidence="2 3">DSM 2950</strain>
    </source>
</reference>
<accession>A0A7G5MYA7</accession>
<gene>
    <name evidence="2" type="ORF">E5259_19450</name>
</gene>
<name>A0A7G5MYA7_9FIRM</name>
<proteinExistence type="predicted"/>
<dbReference type="GO" id="GO:0140359">
    <property type="term" value="F:ABC-type transporter activity"/>
    <property type="evidence" value="ECO:0007669"/>
    <property type="project" value="InterPro"/>
</dbReference>
<evidence type="ECO:0000313" key="2">
    <source>
        <dbReference type="EMBL" id="QMW79600.1"/>
    </source>
</evidence>
<dbReference type="Proteomes" id="UP000515789">
    <property type="component" value="Chromosome"/>
</dbReference>
<feature type="transmembrane region" description="Helical" evidence="1">
    <location>
        <begin position="281"/>
        <end position="302"/>
    </location>
</feature>
<dbReference type="AlphaFoldDB" id="A0A7G5MYA7"/>